<dbReference type="RefSeq" id="WP_134016854.1">
    <property type="nucleotide sequence ID" value="NZ_SOBH01000005.1"/>
</dbReference>
<comment type="caution">
    <text evidence="2">The sequence shown here is derived from an EMBL/GenBank/DDBJ whole genome shotgun (WGS) entry which is preliminary data.</text>
</comment>
<sequence length="114" mass="13155">MQQSSSVGTDNGALNTSSNDYHRLPVTEKQLNFARQISFRTGQVLPWETQQDRQALSRWIDENREAPSSNKFANYPSSKQVAFAERIARYKRSDVPPECFRDRGLMSLWIDSNK</sequence>
<protein>
    <submittedName>
        <fullName evidence="2">Uncharacterized protein</fullName>
    </submittedName>
</protein>
<feature type="region of interest" description="Disordered" evidence="1">
    <location>
        <begin position="1"/>
        <end position="21"/>
    </location>
</feature>
<name>A0A4R7LEF5_9RHOB</name>
<organism evidence="2 3">
    <name type="scientific">Litoreibacter halocynthiae</name>
    <dbReference type="NCBI Taxonomy" id="1242689"/>
    <lineage>
        <taxon>Bacteria</taxon>
        <taxon>Pseudomonadati</taxon>
        <taxon>Pseudomonadota</taxon>
        <taxon>Alphaproteobacteria</taxon>
        <taxon>Rhodobacterales</taxon>
        <taxon>Roseobacteraceae</taxon>
        <taxon>Litoreibacter</taxon>
    </lineage>
</organism>
<proteinExistence type="predicted"/>
<keyword evidence="3" id="KW-1185">Reference proteome</keyword>
<dbReference type="OrthoDB" id="7652021at2"/>
<gene>
    <name evidence="2" type="ORF">BDE40_3589</name>
</gene>
<feature type="compositionally biased region" description="Polar residues" evidence="1">
    <location>
        <begin position="1"/>
        <end position="19"/>
    </location>
</feature>
<evidence type="ECO:0000313" key="2">
    <source>
        <dbReference type="EMBL" id="TDT72736.1"/>
    </source>
</evidence>
<accession>A0A4R7LEF5</accession>
<dbReference type="AlphaFoldDB" id="A0A4R7LEF5"/>
<reference evidence="2 3" key="1">
    <citation type="submission" date="2019-03" db="EMBL/GenBank/DDBJ databases">
        <title>Genomic Encyclopedia of Archaeal and Bacterial Type Strains, Phase II (KMG-II): from individual species to whole genera.</title>
        <authorList>
            <person name="Goeker M."/>
        </authorList>
    </citation>
    <scope>NUCLEOTIDE SEQUENCE [LARGE SCALE GENOMIC DNA]</scope>
    <source>
        <strain evidence="2 3">DSM 29467</strain>
    </source>
</reference>
<evidence type="ECO:0000256" key="1">
    <source>
        <dbReference type="SAM" id="MobiDB-lite"/>
    </source>
</evidence>
<dbReference type="EMBL" id="SOBH01000005">
    <property type="protein sequence ID" value="TDT72736.1"/>
    <property type="molecule type" value="Genomic_DNA"/>
</dbReference>
<evidence type="ECO:0000313" key="3">
    <source>
        <dbReference type="Proteomes" id="UP000294563"/>
    </source>
</evidence>
<dbReference type="Proteomes" id="UP000294563">
    <property type="component" value="Unassembled WGS sequence"/>
</dbReference>